<evidence type="ECO:0000256" key="1">
    <source>
        <dbReference type="ARBA" id="ARBA00010641"/>
    </source>
</evidence>
<dbReference type="GO" id="GO:0003677">
    <property type="term" value="F:DNA binding"/>
    <property type="evidence" value="ECO:0007669"/>
    <property type="project" value="InterPro"/>
</dbReference>
<dbReference type="PANTHER" id="PTHR47756">
    <property type="entry name" value="BLL6612 PROTEIN-RELATED"/>
    <property type="match status" value="1"/>
</dbReference>
<dbReference type="OrthoDB" id="9780299at2"/>
<proteinExistence type="inferred from homology"/>
<dbReference type="SUPFAM" id="SSF48452">
    <property type="entry name" value="TPR-like"/>
    <property type="match status" value="1"/>
</dbReference>
<dbReference type="SUPFAM" id="SSF88946">
    <property type="entry name" value="Sigma2 domain of RNA polymerase sigma factors"/>
    <property type="match status" value="1"/>
</dbReference>
<evidence type="ECO:0000256" key="4">
    <source>
        <dbReference type="ARBA" id="ARBA00023163"/>
    </source>
</evidence>
<dbReference type="SUPFAM" id="SSF88659">
    <property type="entry name" value="Sigma3 and sigma4 domains of RNA polymerase sigma factors"/>
    <property type="match status" value="1"/>
</dbReference>
<sequence length="428" mass="47238">MNDSATHPEVTAIFEREWTRLVAVLVRDLRDLGAAEDAAQEAFIEASRRWPTDGVPDRPAAWLLTTARRRAIDGIRRTKRLDELLPLVGRPDATDGSTGELDAALDDQLALLVGCCHPALAHEAQIALTLRIVAGLSTAQIANAFLTSEATMTRRITRAKDKVRLAGIPFEPPTLDTLAQRLPAVCAVIHSIFTEGHTSATSAELVRGDLCDEAIWLGELLHRLVPSDPEVDGLLSLMLLIDARREARVDADGRPVLLRDQDRARWDRNRIDRGLAALARAHAAQRGGPFQFHAAIAGHHATAPTFDDTDWRGIVRLYDVLMRRQPTALLALNRSIAVAEADGPDVGLFALDAILLADDLDGDLSDYHYFHAARGELLTRLGRDDEAVEAIERAIACCDNDAQRLDLERRRRRLAHPDRPRHPVSDTR</sequence>
<evidence type="ECO:0000313" key="9">
    <source>
        <dbReference type="Proteomes" id="UP000011863"/>
    </source>
</evidence>
<dbReference type="Pfam" id="PF04542">
    <property type="entry name" value="Sigma70_r2"/>
    <property type="match status" value="1"/>
</dbReference>
<dbReference type="PANTHER" id="PTHR47756:SF2">
    <property type="entry name" value="BLL6612 PROTEIN"/>
    <property type="match status" value="1"/>
</dbReference>
<evidence type="ECO:0000256" key="3">
    <source>
        <dbReference type="ARBA" id="ARBA00023082"/>
    </source>
</evidence>
<dbReference type="KEGG" id="aym:YM304_03290"/>
<evidence type="ECO:0000259" key="6">
    <source>
        <dbReference type="Pfam" id="PF08281"/>
    </source>
</evidence>
<name>A0A6C7E134_ILUCY</name>
<feature type="domain" description="RNA polymerase sigma-70 region 2" evidence="5">
    <location>
        <begin position="16"/>
        <end position="80"/>
    </location>
</feature>
<dbReference type="GO" id="GO:0006352">
    <property type="term" value="P:DNA-templated transcription initiation"/>
    <property type="evidence" value="ECO:0007669"/>
    <property type="project" value="InterPro"/>
</dbReference>
<dbReference type="Gene3D" id="1.10.1740.10">
    <property type="match status" value="1"/>
</dbReference>
<keyword evidence="2" id="KW-0805">Transcription regulation</keyword>
<protein>
    <submittedName>
        <fullName evidence="8">Putative RNA polymerase ECF subfamily sigma factor</fullName>
    </submittedName>
</protein>
<feature type="domain" description="RNA polymerase sigma factor 70 region 4 type 2" evidence="6">
    <location>
        <begin position="113"/>
        <end position="162"/>
    </location>
</feature>
<keyword evidence="4" id="KW-0804">Transcription</keyword>
<dbReference type="InterPro" id="IPR007627">
    <property type="entry name" value="RNA_pol_sigma70_r2"/>
</dbReference>
<dbReference type="RefSeq" id="WP_015439891.1">
    <property type="nucleotide sequence ID" value="NC_020520.1"/>
</dbReference>
<evidence type="ECO:0000313" key="8">
    <source>
        <dbReference type="EMBL" id="BAN00643.1"/>
    </source>
</evidence>
<dbReference type="EMBL" id="AP012057">
    <property type="protein sequence ID" value="BAN00643.1"/>
    <property type="molecule type" value="Genomic_DNA"/>
</dbReference>
<feature type="domain" description="DUF6596" evidence="7">
    <location>
        <begin position="181"/>
        <end position="282"/>
    </location>
</feature>
<dbReference type="InterPro" id="IPR013324">
    <property type="entry name" value="RNA_pol_sigma_r3/r4-like"/>
</dbReference>
<dbReference type="Pfam" id="PF08281">
    <property type="entry name" value="Sigma70_r4_2"/>
    <property type="match status" value="1"/>
</dbReference>
<dbReference type="InterPro" id="IPR011990">
    <property type="entry name" value="TPR-like_helical_dom_sf"/>
</dbReference>
<gene>
    <name evidence="8" type="ORF">YM304_03290</name>
</gene>
<dbReference type="InterPro" id="IPR013249">
    <property type="entry name" value="RNA_pol_sigma70_r4_t2"/>
</dbReference>
<evidence type="ECO:0000259" key="7">
    <source>
        <dbReference type="Pfam" id="PF20239"/>
    </source>
</evidence>
<dbReference type="InterPro" id="IPR036388">
    <property type="entry name" value="WH-like_DNA-bd_sf"/>
</dbReference>
<organism evidence="8 9">
    <name type="scientific">Ilumatobacter coccineus (strain NBRC 103263 / KCTC 29153 / YM16-304)</name>
    <dbReference type="NCBI Taxonomy" id="1313172"/>
    <lineage>
        <taxon>Bacteria</taxon>
        <taxon>Bacillati</taxon>
        <taxon>Actinomycetota</taxon>
        <taxon>Acidimicrobiia</taxon>
        <taxon>Acidimicrobiales</taxon>
        <taxon>Ilumatobacteraceae</taxon>
        <taxon>Ilumatobacter</taxon>
    </lineage>
</organism>
<keyword evidence="3" id="KW-0731">Sigma factor</keyword>
<evidence type="ECO:0000256" key="2">
    <source>
        <dbReference type="ARBA" id="ARBA00023015"/>
    </source>
</evidence>
<dbReference type="AlphaFoldDB" id="A0A6C7E134"/>
<dbReference type="Proteomes" id="UP000011863">
    <property type="component" value="Chromosome"/>
</dbReference>
<dbReference type="InterPro" id="IPR046531">
    <property type="entry name" value="DUF6596"/>
</dbReference>
<keyword evidence="9" id="KW-1185">Reference proteome</keyword>
<evidence type="ECO:0000259" key="5">
    <source>
        <dbReference type="Pfam" id="PF04542"/>
    </source>
</evidence>
<dbReference type="InterPro" id="IPR013325">
    <property type="entry name" value="RNA_pol_sigma_r2"/>
</dbReference>
<accession>A0A6C7E134</accession>
<dbReference type="GO" id="GO:0016987">
    <property type="term" value="F:sigma factor activity"/>
    <property type="evidence" value="ECO:0007669"/>
    <property type="project" value="UniProtKB-KW"/>
</dbReference>
<dbReference type="Gene3D" id="1.10.10.10">
    <property type="entry name" value="Winged helix-like DNA-binding domain superfamily/Winged helix DNA-binding domain"/>
    <property type="match status" value="1"/>
</dbReference>
<reference evidence="8 9" key="1">
    <citation type="journal article" date="2013" name="Int. J. Syst. Evol. Microbiol.">
        <title>Ilumatobacter nonamiense sp. nov. and Ilumatobacter coccineum sp. nov., isolated from seashore sand.</title>
        <authorList>
            <person name="Matsumoto A."/>
            <person name="Kasai H."/>
            <person name="Matsuo Y."/>
            <person name="Shizuri Y."/>
            <person name="Ichikawa N."/>
            <person name="Fujita N."/>
            <person name="Omura S."/>
            <person name="Takahashi Y."/>
        </authorList>
    </citation>
    <scope>NUCLEOTIDE SEQUENCE [LARGE SCALE GENOMIC DNA]</scope>
    <source>
        <strain evidence="9">NBRC 103263 / KCTC 29153 / YM16-304</strain>
    </source>
</reference>
<dbReference type="Pfam" id="PF20239">
    <property type="entry name" value="DUF6596"/>
    <property type="match status" value="1"/>
</dbReference>
<comment type="similarity">
    <text evidence="1">Belongs to the sigma-70 factor family. ECF subfamily.</text>
</comment>